<dbReference type="InterPro" id="IPR020802">
    <property type="entry name" value="TesA-like"/>
</dbReference>
<dbReference type="GO" id="GO:0008610">
    <property type="term" value="P:lipid biosynthetic process"/>
    <property type="evidence" value="ECO:0007669"/>
    <property type="project" value="TreeGrafter"/>
</dbReference>
<dbReference type="Pfam" id="PF00975">
    <property type="entry name" value="Thioesterase"/>
    <property type="match status" value="1"/>
</dbReference>
<keyword evidence="5" id="KW-1185">Reference proteome</keyword>
<evidence type="ECO:0000313" key="5">
    <source>
        <dbReference type="Proteomes" id="UP000179642"/>
    </source>
</evidence>
<dbReference type="OrthoDB" id="8480037at2"/>
<dbReference type="EMBL" id="MLYO01000017">
    <property type="protein sequence ID" value="OIK06006.1"/>
    <property type="molecule type" value="Genomic_DNA"/>
</dbReference>
<evidence type="ECO:0000313" key="4">
    <source>
        <dbReference type="EMBL" id="OIK06006.1"/>
    </source>
</evidence>
<evidence type="ECO:0000256" key="1">
    <source>
        <dbReference type="ARBA" id="ARBA00007169"/>
    </source>
</evidence>
<feature type="domain" description="Thioesterase TesA-like" evidence="3">
    <location>
        <begin position="25"/>
        <end position="246"/>
    </location>
</feature>
<gene>
    <name evidence="4" type="ORF">BIV23_09935</name>
</gene>
<dbReference type="SMART" id="SM00824">
    <property type="entry name" value="PKS_TE"/>
    <property type="match status" value="1"/>
</dbReference>
<dbReference type="AlphaFoldDB" id="A0A1S2QKM1"/>
<proteinExistence type="inferred from homology"/>
<evidence type="ECO:0000256" key="2">
    <source>
        <dbReference type="ARBA" id="ARBA00022801"/>
    </source>
</evidence>
<sequence length="254" mass="27589">MTGTERESPWFRNFQPAPDAAVRLVCLPHAGGSASFYFPVAKALSPGVEVLAVQYPGRQDRRLEPPETDLRILADRIVTALEPFTDRPYALFGHSMGAMVGFEAARRLEAAGRGPVELFVSGRRAPALDRDGDRQPGTDEEVIAEIRALNGTGSMLLDDPETRDMILPALRADYGAVRSYRYVPSPPLHCPVTALTGDSDPKAKVTEVAAWEQHTLGTFELNVLPGGHFYLLDRAREVLDTIEEHLAGASAAAA</sequence>
<dbReference type="InterPro" id="IPR012223">
    <property type="entry name" value="TEII"/>
</dbReference>
<dbReference type="InterPro" id="IPR029058">
    <property type="entry name" value="AB_hydrolase_fold"/>
</dbReference>
<dbReference type="Gene3D" id="3.40.50.1820">
    <property type="entry name" value="alpha/beta hydrolase"/>
    <property type="match status" value="1"/>
</dbReference>
<dbReference type="RefSeq" id="WP_071380428.1">
    <property type="nucleotide sequence ID" value="NZ_MLYO01000017.1"/>
</dbReference>
<keyword evidence="2" id="KW-0378">Hydrolase</keyword>
<dbReference type="SUPFAM" id="SSF53474">
    <property type="entry name" value="alpha/beta-Hydrolases"/>
    <property type="match status" value="1"/>
</dbReference>
<dbReference type="Proteomes" id="UP000179642">
    <property type="component" value="Unassembled WGS sequence"/>
</dbReference>
<comment type="caution">
    <text evidence="4">The sequence shown here is derived from an EMBL/GenBank/DDBJ whole genome shotgun (WGS) entry which is preliminary data.</text>
</comment>
<reference evidence="4 5" key="1">
    <citation type="submission" date="2016-10" db="EMBL/GenBank/DDBJ databases">
        <title>Genome sequence of Streptomyces sp. MUSC 1.</title>
        <authorList>
            <person name="Lee L.-H."/>
            <person name="Ser H.-L."/>
            <person name="Law J.W.-F."/>
        </authorList>
    </citation>
    <scope>NUCLEOTIDE SEQUENCE [LARGE SCALE GENOMIC DNA]</scope>
    <source>
        <strain evidence="4 5">MUSC 1</strain>
    </source>
</reference>
<dbReference type="PANTHER" id="PTHR11487:SF0">
    <property type="entry name" value="S-ACYL FATTY ACID SYNTHASE THIOESTERASE, MEDIUM CHAIN"/>
    <property type="match status" value="1"/>
</dbReference>
<dbReference type="InterPro" id="IPR001031">
    <property type="entry name" value="Thioesterase"/>
</dbReference>
<protein>
    <submittedName>
        <fullName evidence="4">Thioesterase</fullName>
    </submittedName>
</protein>
<comment type="similarity">
    <text evidence="1">Belongs to the thioesterase family.</text>
</comment>
<dbReference type="GO" id="GO:0016787">
    <property type="term" value="F:hydrolase activity"/>
    <property type="evidence" value="ECO:0007669"/>
    <property type="project" value="UniProtKB-KW"/>
</dbReference>
<accession>A0A1S2QKM1</accession>
<evidence type="ECO:0000259" key="3">
    <source>
        <dbReference type="SMART" id="SM00824"/>
    </source>
</evidence>
<name>A0A1S2QKM1_9ACTN</name>
<dbReference type="PANTHER" id="PTHR11487">
    <property type="entry name" value="THIOESTERASE"/>
    <property type="match status" value="1"/>
</dbReference>
<organism evidence="4 5">
    <name type="scientific">Streptomyces monashensis</name>
    <dbReference type="NCBI Taxonomy" id="1678012"/>
    <lineage>
        <taxon>Bacteria</taxon>
        <taxon>Bacillati</taxon>
        <taxon>Actinomycetota</taxon>
        <taxon>Actinomycetes</taxon>
        <taxon>Kitasatosporales</taxon>
        <taxon>Streptomycetaceae</taxon>
        <taxon>Streptomyces</taxon>
    </lineage>
</organism>